<dbReference type="OrthoDB" id="444325at2759"/>
<dbReference type="PANTHER" id="PTHR12072">
    <property type="entry name" value="CWF19, CELL CYCLE CONTROL PROTEIN"/>
    <property type="match status" value="1"/>
</dbReference>
<organism evidence="4 5">
    <name type="scientific">Imshaugia aleurites</name>
    <dbReference type="NCBI Taxonomy" id="172621"/>
    <lineage>
        <taxon>Eukaryota</taxon>
        <taxon>Fungi</taxon>
        <taxon>Dikarya</taxon>
        <taxon>Ascomycota</taxon>
        <taxon>Pezizomycotina</taxon>
        <taxon>Lecanoromycetes</taxon>
        <taxon>OSLEUM clade</taxon>
        <taxon>Lecanoromycetidae</taxon>
        <taxon>Lecanorales</taxon>
        <taxon>Lecanorineae</taxon>
        <taxon>Parmeliaceae</taxon>
        <taxon>Imshaugia</taxon>
    </lineage>
</organism>
<feature type="compositionally biased region" description="Polar residues" evidence="1">
    <location>
        <begin position="264"/>
        <end position="273"/>
    </location>
</feature>
<evidence type="ECO:0000313" key="4">
    <source>
        <dbReference type="EMBL" id="CAF9929450.1"/>
    </source>
</evidence>
<dbReference type="InterPro" id="IPR006768">
    <property type="entry name" value="Cwf19-like_C_dom-1"/>
</dbReference>
<feature type="region of interest" description="Disordered" evidence="1">
    <location>
        <begin position="258"/>
        <end position="313"/>
    </location>
</feature>
<accession>A0A8H3IV82</accession>
<evidence type="ECO:0008006" key="6">
    <source>
        <dbReference type="Google" id="ProtNLM"/>
    </source>
</evidence>
<dbReference type="EMBL" id="CAJPDT010000053">
    <property type="protein sequence ID" value="CAF9929450.1"/>
    <property type="molecule type" value="Genomic_DNA"/>
</dbReference>
<evidence type="ECO:0000259" key="3">
    <source>
        <dbReference type="Pfam" id="PF04677"/>
    </source>
</evidence>
<dbReference type="GO" id="GO:0071014">
    <property type="term" value="C:post-mRNA release spliceosomal complex"/>
    <property type="evidence" value="ECO:0007669"/>
    <property type="project" value="TreeGrafter"/>
</dbReference>
<feature type="compositionally biased region" description="Basic and acidic residues" evidence="1">
    <location>
        <begin position="274"/>
        <end position="283"/>
    </location>
</feature>
<dbReference type="GO" id="GO:0000398">
    <property type="term" value="P:mRNA splicing, via spliceosome"/>
    <property type="evidence" value="ECO:0007669"/>
    <property type="project" value="TreeGrafter"/>
</dbReference>
<gene>
    <name evidence="4" type="ORF">IMSHALPRED_007916</name>
</gene>
<proteinExistence type="predicted"/>
<name>A0A8H3IV82_9LECA</name>
<comment type="caution">
    <text evidence="4">The sequence shown here is derived from an EMBL/GenBank/DDBJ whole genome shotgun (WGS) entry which is preliminary data.</text>
</comment>
<dbReference type="PANTHER" id="PTHR12072:SF4">
    <property type="entry name" value="CWF19-LIKE PROTEIN 1"/>
    <property type="match status" value="1"/>
</dbReference>
<sequence>MASKIIVTGSVHGHYKEVFGKISKLHAKNAFSLAIVLGDLFPEPTEESSKDEDDLMSLLNGEIAITLPTYFTLGKHPLPQQIVDKLESSDDEICPNLYFLGKRSTTKTSEGIRIVTLGGSLDTEITAGLSKDKHLPFHTEGDAKSLHGANNADLLVTSNWPTSIRSRSSVKLPEGAEEKSSLAEAEQCIADLCSALKPRYHFSTSDSVFYEREPFFHVSNEGRPDTSSITRFISLAAYDNPAKQKWLYAFTIDPNAAPPLEMPSGTTATPFTDTSRKRQRLPDQEQSYSRFNHDHGHQNHHRPNKRARHKAPPPGPQECFFCLSNPNLATHLIASIAEDAYVTTAKGPLSTPGTYPSLSFPAHMLIIPLSHSPTLSSITPPETKISTYKEMQRYRNALHSLLIPTSKGALGAVTWEVSRAEGIHIHWQFLPVPADLIKKGLVEAAFKVEAENEKYPTFKAKAIGDGTAEKGDYFRVWIWRPWEGADSTLDGGGADDGDGEEKKGEEKELVLPLSAEFRFDLQFGRRVMAKLLGLEGRMHWKDCTQSDAEEKKDAEAFKDAFKKFDFSLEEN</sequence>
<dbReference type="GO" id="GO:0061632">
    <property type="term" value="F:RNA lariat debranching enzyme activator activity"/>
    <property type="evidence" value="ECO:0007669"/>
    <property type="project" value="TreeGrafter"/>
</dbReference>
<feature type="region of interest" description="Disordered" evidence="1">
    <location>
        <begin position="487"/>
        <end position="506"/>
    </location>
</feature>
<dbReference type="InterPro" id="IPR040194">
    <property type="entry name" value="Cwf19-like"/>
</dbReference>
<dbReference type="AlphaFoldDB" id="A0A8H3IV82"/>
<evidence type="ECO:0000259" key="2">
    <source>
        <dbReference type="Pfam" id="PF04676"/>
    </source>
</evidence>
<reference evidence="4" key="1">
    <citation type="submission" date="2021-03" db="EMBL/GenBank/DDBJ databases">
        <authorList>
            <person name="Tagirdzhanova G."/>
        </authorList>
    </citation>
    <scope>NUCLEOTIDE SEQUENCE</scope>
</reference>
<keyword evidence="5" id="KW-1185">Reference proteome</keyword>
<dbReference type="SUPFAM" id="SSF54197">
    <property type="entry name" value="HIT-like"/>
    <property type="match status" value="1"/>
</dbReference>
<dbReference type="InterPro" id="IPR036265">
    <property type="entry name" value="HIT-like_sf"/>
</dbReference>
<feature type="domain" description="Cwf19-like C-terminal" evidence="3">
    <location>
        <begin position="315"/>
        <end position="439"/>
    </location>
</feature>
<evidence type="ECO:0000256" key="1">
    <source>
        <dbReference type="SAM" id="MobiDB-lite"/>
    </source>
</evidence>
<dbReference type="InterPro" id="IPR006767">
    <property type="entry name" value="Cwf19-like_C_dom-2"/>
</dbReference>
<feature type="domain" description="Cwf19-like protein C-terminal" evidence="2">
    <location>
        <begin position="507"/>
        <end position="566"/>
    </location>
</feature>
<dbReference type="Pfam" id="PF04677">
    <property type="entry name" value="CwfJ_C_1"/>
    <property type="match status" value="1"/>
</dbReference>
<dbReference type="Pfam" id="PF04676">
    <property type="entry name" value="CwfJ_C_2"/>
    <property type="match status" value="1"/>
</dbReference>
<evidence type="ECO:0000313" key="5">
    <source>
        <dbReference type="Proteomes" id="UP000664534"/>
    </source>
</evidence>
<dbReference type="Proteomes" id="UP000664534">
    <property type="component" value="Unassembled WGS sequence"/>
</dbReference>
<protein>
    <recommendedName>
        <fullName evidence="6">CwfJ-like protein</fullName>
    </recommendedName>
</protein>
<feature type="compositionally biased region" description="Basic residues" evidence="1">
    <location>
        <begin position="298"/>
        <end position="311"/>
    </location>
</feature>
<dbReference type="CDD" id="cd07380">
    <property type="entry name" value="MPP_CWF19_N"/>
    <property type="match status" value="1"/>
</dbReference>